<dbReference type="PANTHER" id="PTHR12526">
    <property type="entry name" value="GLYCOSYLTRANSFERASE"/>
    <property type="match status" value="1"/>
</dbReference>
<evidence type="ECO:0000313" key="2">
    <source>
        <dbReference type="EMBL" id="QFC18177.1"/>
    </source>
</evidence>
<dbReference type="PANTHER" id="PTHR12526:SF630">
    <property type="entry name" value="GLYCOSYLTRANSFERASE"/>
    <property type="match status" value="1"/>
</dbReference>
<feature type="domain" description="Glycosyl transferase family 1" evidence="1">
    <location>
        <begin position="165"/>
        <end position="319"/>
    </location>
</feature>
<dbReference type="Pfam" id="PF00534">
    <property type="entry name" value="Glycos_transf_1"/>
    <property type="match status" value="1"/>
</dbReference>
<dbReference type="InterPro" id="IPR001296">
    <property type="entry name" value="Glyco_trans_1"/>
</dbReference>
<accession>A0A5P4S6V1</accession>
<gene>
    <name evidence="2" type="primary">rfaB</name>
</gene>
<dbReference type="Gene3D" id="3.40.50.2000">
    <property type="entry name" value="Glycogen Phosphorylase B"/>
    <property type="match status" value="1"/>
</dbReference>
<reference evidence="2" key="1">
    <citation type="journal article" date="2019" name="Int. J. Food Microbiol.">
        <title>Developing a novel molecular serotyping system based on capsular polysaccharide synthesis gene clusters of Vibrio parahaemolyticus.</title>
        <authorList>
            <person name="Pang Y."/>
            <person name="Guo X."/>
            <person name="Tian X."/>
            <person name="Liu F."/>
            <person name="Wang L."/>
            <person name="Wu J."/>
            <person name="Zhang S."/>
            <person name="Li S."/>
            <person name="Liu B."/>
        </authorList>
    </citation>
    <scope>NUCLEOTIDE SEQUENCE</scope>
    <source>
        <strain evidence="2">G3565</strain>
    </source>
</reference>
<keyword evidence="2" id="KW-0808">Transferase</keyword>
<dbReference type="SUPFAM" id="SSF53756">
    <property type="entry name" value="UDP-Glycosyltransferase/glycogen phosphorylase"/>
    <property type="match status" value="1"/>
</dbReference>
<dbReference type="GO" id="GO:0016757">
    <property type="term" value="F:glycosyltransferase activity"/>
    <property type="evidence" value="ECO:0007669"/>
    <property type="project" value="InterPro"/>
</dbReference>
<organism evidence="2">
    <name type="scientific">Vibrio parahaemolyticus</name>
    <dbReference type="NCBI Taxonomy" id="670"/>
    <lineage>
        <taxon>Bacteria</taxon>
        <taxon>Pseudomonadati</taxon>
        <taxon>Pseudomonadota</taxon>
        <taxon>Gammaproteobacteria</taxon>
        <taxon>Vibrionales</taxon>
        <taxon>Vibrionaceae</taxon>
        <taxon>Vibrio</taxon>
    </lineage>
</organism>
<protein>
    <submittedName>
        <fullName evidence="2">Glycosyl transferase, group 1 family protein</fullName>
    </submittedName>
</protein>
<name>A0A5P4S6V1_VIBPH</name>
<dbReference type="GO" id="GO:1901135">
    <property type="term" value="P:carbohydrate derivative metabolic process"/>
    <property type="evidence" value="ECO:0007669"/>
    <property type="project" value="UniProtKB-ARBA"/>
</dbReference>
<dbReference type="EMBL" id="MK482088">
    <property type="protein sequence ID" value="QFC18177.1"/>
    <property type="molecule type" value="Genomic_DNA"/>
</dbReference>
<sequence>MNEILEEYKSSHSEVIYIAGTTKLTPGSIVTKNGVKYLAICKHSKNNRLIFKESLKIVKLFKSVYAPDIHIQFRVPSIFTLQLYILLIGVINKDNISFYIAGDWEQSLIYNYPNRNFIAKLLPFIQNCFIRNKKCVCTGEALAKKVEKYTKLTFEFYSTTHKEKDIKDDNKFNSRKICFIGRIEKLKNYKFFVNLSQSSYMKDNYTFHILGDGPETDVLLEYIKDFDNVFHYGHLSERTEVQRVVDGCKYFILPSYTEGTSKTLPEVMARSTIPIAFKNVGANNSIIYENGKLVDVDDINAVVEYITLMDRDLELYKRTKSLCIDYARSNSIDKQVRKMFEFIYG</sequence>
<proteinExistence type="predicted"/>
<dbReference type="AlphaFoldDB" id="A0A5P4S6V1"/>
<evidence type="ECO:0000259" key="1">
    <source>
        <dbReference type="Pfam" id="PF00534"/>
    </source>
</evidence>